<dbReference type="CDD" id="cd13128">
    <property type="entry name" value="MATE_Wzx_like"/>
    <property type="match status" value="1"/>
</dbReference>
<feature type="transmembrane region" description="Helical" evidence="5">
    <location>
        <begin position="324"/>
        <end position="345"/>
    </location>
</feature>
<feature type="transmembrane region" description="Helical" evidence="5">
    <location>
        <begin position="294"/>
        <end position="318"/>
    </location>
</feature>
<evidence type="ECO:0000313" key="6">
    <source>
        <dbReference type="EMBL" id="ADZ09222.1"/>
    </source>
</evidence>
<dbReference type="EMBL" id="CP002551">
    <property type="protein sequence ID" value="ADZ09222.1"/>
    <property type="molecule type" value="Genomic_DNA"/>
</dbReference>
<accession>F0TC71</accession>
<keyword evidence="4 5" id="KW-0472">Membrane</keyword>
<evidence type="ECO:0000256" key="1">
    <source>
        <dbReference type="ARBA" id="ARBA00004141"/>
    </source>
</evidence>
<feature type="transmembrane region" description="Helical" evidence="5">
    <location>
        <begin position="416"/>
        <end position="434"/>
    </location>
</feature>
<dbReference type="KEGG" id="mel:Metbo_0975"/>
<proteinExistence type="predicted"/>
<dbReference type="AlphaFoldDB" id="F0TC71"/>
<feature type="transmembrane region" description="Helical" evidence="5">
    <location>
        <begin position="440"/>
        <end position="461"/>
    </location>
</feature>
<keyword evidence="3 5" id="KW-1133">Transmembrane helix</keyword>
<evidence type="ECO:0000256" key="5">
    <source>
        <dbReference type="SAM" id="Phobius"/>
    </source>
</evidence>
<keyword evidence="2 5" id="KW-0812">Transmembrane</keyword>
<dbReference type="Proteomes" id="UP000007490">
    <property type="component" value="Chromosome"/>
</dbReference>
<dbReference type="GO" id="GO:0016020">
    <property type="term" value="C:membrane"/>
    <property type="evidence" value="ECO:0007669"/>
    <property type="project" value="UniProtKB-SubCell"/>
</dbReference>
<evidence type="ECO:0000256" key="3">
    <source>
        <dbReference type="ARBA" id="ARBA00022989"/>
    </source>
</evidence>
<sequence>MGSERTLAKNTTVLLVANLMSYLLGFFTTLYTARYLGVEGFGILSLALSITGIFGVLTDFGLATLTIREVSRDKSLADKYIGNTAVMKLFLSLLTFGVIGLLVYIVGYPQTVANVIYIITLSVIMTAFTGIFNSIFQAYEKMEYLSLTIVLNAVIMIAGILLVIYRGLDIVVLSSVYFFSSLLVLIATFIIFSKRFFMPSIQLDFSFWKLTLQESFYFGVSSILVVIYFYIDSFMLSIMVNNSAVGIYNAAYKLIFVLMFLPNVFLISIFPLMSQHYESNRELLKVEYEKSVKYLFAIAMFFFVFVLLFADKIIYIIYGSGYDASIFALQALIFVVPVIFITYLFGNILGAINKQRILLIVTAINAIINVALNLVLIPHYSYVGASVATVITEVTGFSLMIIYISKYFSSISWVNNFLKTITVSVLVLTVTYFLRLNINWIIALVAGVVLFLVLMIVTRIISREDLEIFKRIIKKDSDQ</sequence>
<feature type="transmembrane region" description="Helical" evidence="5">
    <location>
        <begin position="357"/>
        <end position="376"/>
    </location>
</feature>
<comment type="subcellular location">
    <subcellularLocation>
        <location evidence="1">Membrane</location>
        <topology evidence="1">Multi-pass membrane protein</topology>
    </subcellularLocation>
</comment>
<dbReference type="HOGENOM" id="CLU_022017_6_2_2"/>
<dbReference type="STRING" id="877455.Metbo_0975"/>
<dbReference type="GeneID" id="10277424"/>
<feature type="transmembrane region" description="Helical" evidence="5">
    <location>
        <begin position="144"/>
        <end position="165"/>
    </location>
</feature>
<organism evidence="6 7">
    <name type="scientific">Methanobacterium lacus (strain AL-21)</name>
    <dbReference type="NCBI Taxonomy" id="877455"/>
    <lineage>
        <taxon>Archaea</taxon>
        <taxon>Methanobacteriati</taxon>
        <taxon>Methanobacteriota</taxon>
        <taxon>Methanomada group</taxon>
        <taxon>Methanobacteria</taxon>
        <taxon>Methanobacteriales</taxon>
        <taxon>Methanobacteriaceae</taxon>
        <taxon>Methanobacterium</taxon>
    </lineage>
</organism>
<protein>
    <submittedName>
        <fullName evidence="6">Polysaccharide biosynthesis protein</fullName>
    </submittedName>
</protein>
<dbReference type="Pfam" id="PF01943">
    <property type="entry name" value="Polysacc_synt"/>
    <property type="match status" value="1"/>
</dbReference>
<dbReference type="PANTHER" id="PTHR43424:SF1">
    <property type="entry name" value="LOCUS PUTATIVE PROTEIN 1-RELATED"/>
    <property type="match status" value="1"/>
</dbReference>
<evidence type="ECO:0000256" key="2">
    <source>
        <dbReference type="ARBA" id="ARBA00022692"/>
    </source>
</evidence>
<feature type="transmembrane region" description="Helical" evidence="5">
    <location>
        <begin position="43"/>
        <end position="65"/>
    </location>
</feature>
<feature type="transmembrane region" description="Helical" evidence="5">
    <location>
        <begin position="112"/>
        <end position="132"/>
    </location>
</feature>
<dbReference type="InterPro" id="IPR002797">
    <property type="entry name" value="Polysacc_synth"/>
</dbReference>
<feature type="transmembrane region" description="Helical" evidence="5">
    <location>
        <begin position="382"/>
        <end position="404"/>
    </location>
</feature>
<dbReference type="RefSeq" id="WP_013644573.1">
    <property type="nucleotide sequence ID" value="NC_015216.1"/>
</dbReference>
<name>F0TC71_METLA</name>
<dbReference type="PANTHER" id="PTHR43424">
    <property type="entry name" value="LOCUS PUTATIVE PROTEIN 1-RELATED"/>
    <property type="match status" value="1"/>
</dbReference>
<dbReference type="eggNOG" id="arCOG02209">
    <property type="taxonomic scope" value="Archaea"/>
</dbReference>
<evidence type="ECO:0000256" key="4">
    <source>
        <dbReference type="ARBA" id="ARBA00023136"/>
    </source>
</evidence>
<reference evidence="6 7" key="2">
    <citation type="journal article" date="2014" name="Int. J. Syst. Evol. Microbiol.">
        <title>Methanobacterium paludis sp. nov. and a novel strain of Methanobacterium lacus isolated from northern peatlands.</title>
        <authorList>
            <person name="Cadillo-Quiroz H."/>
            <person name="Brauer S.L."/>
            <person name="Goodson N."/>
            <person name="Yavitt J.B."/>
            <person name="Zinder S.H."/>
        </authorList>
    </citation>
    <scope>NUCLEOTIDE SEQUENCE [LARGE SCALE GENOMIC DNA]</scope>
    <source>
        <strain evidence="6 7">AL-21</strain>
    </source>
</reference>
<reference evidence="7" key="1">
    <citation type="submission" date="2011-02" db="EMBL/GenBank/DDBJ databases">
        <title>Complete sequence of Methanobacterium sp. AL-21.</title>
        <authorList>
            <consortium name="US DOE Joint Genome Institute"/>
            <person name="Lucas S."/>
            <person name="Copeland A."/>
            <person name="Lapidus A."/>
            <person name="Cheng J.-F."/>
            <person name="Goodwin L."/>
            <person name="Pitluck S."/>
            <person name="Chertkov O."/>
            <person name="Detter J.C."/>
            <person name="Han C."/>
            <person name="Tapia R."/>
            <person name="Land M."/>
            <person name="Hauser L."/>
            <person name="Kyrpides N."/>
            <person name="Ivanova N."/>
            <person name="Mikhailova N."/>
            <person name="Pagani I."/>
            <person name="Cadillo-Quiroz H."/>
            <person name="Imachi H."/>
            <person name="Zinder S."/>
            <person name="Liu W."/>
            <person name="Woyke T."/>
        </authorList>
    </citation>
    <scope>NUCLEOTIDE SEQUENCE [LARGE SCALE GENOMIC DNA]</scope>
    <source>
        <strain evidence="7">AL-21</strain>
    </source>
</reference>
<keyword evidence="7" id="KW-1185">Reference proteome</keyword>
<dbReference type="InterPro" id="IPR052556">
    <property type="entry name" value="PolySynth_Transporter"/>
</dbReference>
<dbReference type="OrthoDB" id="19148at2157"/>
<feature type="transmembrane region" description="Helical" evidence="5">
    <location>
        <begin position="251"/>
        <end position="273"/>
    </location>
</feature>
<evidence type="ECO:0000313" key="7">
    <source>
        <dbReference type="Proteomes" id="UP000007490"/>
    </source>
</evidence>
<feature type="transmembrane region" description="Helical" evidence="5">
    <location>
        <begin position="86"/>
        <end position="106"/>
    </location>
</feature>
<feature type="transmembrane region" description="Helical" evidence="5">
    <location>
        <begin position="12"/>
        <end position="31"/>
    </location>
</feature>
<feature type="transmembrane region" description="Helical" evidence="5">
    <location>
        <begin position="214"/>
        <end position="231"/>
    </location>
</feature>
<feature type="transmembrane region" description="Helical" evidence="5">
    <location>
        <begin position="171"/>
        <end position="193"/>
    </location>
</feature>
<gene>
    <name evidence="6" type="ordered locus">Metbo_0975</name>
</gene>